<dbReference type="InterPro" id="IPR055438">
    <property type="entry name" value="AstE_AspA_cat"/>
</dbReference>
<comment type="cofactor">
    <cofactor evidence="1">
        <name>Zn(2+)</name>
        <dbReference type="ChEBI" id="CHEBI:29105"/>
    </cofactor>
</comment>
<dbReference type="RefSeq" id="WP_165933844.1">
    <property type="nucleotide sequence ID" value="NZ_SMAI01000018.1"/>
</dbReference>
<keyword evidence="3" id="KW-0378">Hydrolase</keyword>
<evidence type="ECO:0000259" key="5">
    <source>
        <dbReference type="Pfam" id="PF24827"/>
    </source>
</evidence>
<dbReference type="PIRSF" id="PIRSF039012">
    <property type="entry name" value="ASP"/>
    <property type="match status" value="1"/>
</dbReference>
<evidence type="ECO:0000256" key="3">
    <source>
        <dbReference type="ARBA" id="ARBA00022801"/>
    </source>
</evidence>
<dbReference type="PANTHER" id="PTHR37326">
    <property type="entry name" value="BLL3975 PROTEIN"/>
    <property type="match status" value="1"/>
</dbReference>
<dbReference type="EMBL" id="SMAI01000018">
    <property type="protein sequence ID" value="TCT01507.1"/>
    <property type="molecule type" value="Genomic_DNA"/>
</dbReference>
<dbReference type="InterPro" id="IPR043795">
    <property type="entry name" value="N-alpha-Ac-DABA-like"/>
</dbReference>
<dbReference type="GO" id="GO:0016788">
    <property type="term" value="F:hydrolase activity, acting on ester bonds"/>
    <property type="evidence" value="ECO:0007669"/>
    <property type="project" value="InterPro"/>
</dbReference>
<dbReference type="InterPro" id="IPR053138">
    <property type="entry name" value="N-alpha-Ac-DABA_deacetylase"/>
</dbReference>
<keyword evidence="7" id="KW-1185">Reference proteome</keyword>
<feature type="domain" description="Succinylglutamate desuccinylase/Aspartoacylase catalytic" evidence="5">
    <location>
        <begin position="43"/>
        <end position="209"/>
    </location>
</feature>
<organism evidence="6 7">
    <name type="scientific">Aquabacter spiritensis</name>
    <dbReference type="NCBI Taxonomy" id="933073"/>
    <lineage>
        <taxon>Bacteria</taxon>
        <taxon>Pseudomonadati</taxon>
        <taxon>Pseudomonadota</taxon>
        <taxon>Alphaproteobacteria</taxon>
        <taxon>Hyphomicrobiales</taxon>
        <taxon>Xanthobacteraceae</taxon>
        <taxon>Aquabacter</taxon>
    </lineage>
</organism>
<dbReference type="AlphaFoldDB" id="A0A4R3LT81"/>
<gene>
    <name evidence="6" type="ORF">EDC64_1185</name>
</gene>
<protein>
    <recommendedName>
        <fullName evidence="5">Succinylglutamate desuccinylase/Aspartoacylase catalytic domain-containing protein</fullName>
    </recommendedName>
</protein>
<sequence length="337" mass="35330">MSAFTLGGAEVAPGGRSLVSLPVTRTLRGDLSIPVHVLNGLAPGPTLAVLCSVHGDENGSLVALKKLVDVLDRDRMSGTLLLLPVANPLAFADLRRETGEQRENTDLHRCFPGNPRGSITEMIADVIAREVIAKCDALIDIHAGGNGGRIQQRADLNEDATGEVAARSRAMCTAFGTGFVHVNFLPPGTAAGHANARGIAACAVEVGGTYLPTALADYYRDLTVQGIEAVMTLLGMLDGHPPEPGPQHVFGRKARKEANPTRAGYLLSRADAPEDLGRRVTKGELLGTVIDAFSLEPVEELRAPCDGVLFFSRMSGIVDAGAKGFAIADGALLEPTS</sequence>
<dbReference type="SUPFAM" id="SSF53187">
    <property type="entry name" value="Zn-dependent exopeptidases"/>
    <property type="match status" value="1"/>
</dbReference>
<dbReference type="Pfam" id="PF24827">
    <property type="entry name" value="AstE_AspA_cat"/>
    <property type="match status" value="1"/>
</dbReference>
<dbReference type="GO" id="GO:0016811">
    <property type="term" value="F:hydrolase activity, acting on carbon-nitrogen (but not peptide) bonds, in linear amides"/>
    <property type="evidence" value="ECO:0007669"/>
    <property type="project" value="InterPro"/>
</dbReference>
<keyword evidence="4" id="KW-0862">Zinc</keyword>
<evidence type="ECO:0000256" key="1">
    <source>
        <dbReference type="ARBA" id="ARBA00001947"/>
    </source>
</evidence>
<evidence type="ECO:0000313" key="6">
    <source>
        <dbReference type="EMBL" id="TCT01507.1"/>
    </source>
</evidence>
<keyword evidence="2" id="KW-0479">Metal-binding</keyword>
<dbReference type="Proteomes" id="UP000294664">
    <property type="component" value="Unassembled WGS sequence"/>
</dbReference>
<proteinExistence type="predicted"/>
<evidence type="ECO:0000256" key="2">
    <source>
        <dbReference type="ARBA" id="ARBA00022723"/>
    </source>
</evidence>
<reference evidence="6 7" key="1">
    <citation type="submission" date="2019-03" db="EMBL/GenBank/DDBJ databases">
        <title>Genomic Encyclopedia of Type Strains, Phase IV (KMG-IV): sequencing the most valuable type-strain genomes for metagenomic binning, comparative biology and taxonomic classification.</title>
        <authorList>
            <person name="Goeker M."/>
        </authorList>
    </citation>
    <scope>NUCLEOTIDE SEQUENCE [LARGE SCALE GENOMIC DNA]</scope>
    <source>
        <strain evidence="6 7">DSM 9035</strain>
    </source>
</reference>
<dbReference type="Gene3D" id="3.40.630.10">
    <property type="entry name" value="Zn peptidases"/>
    <property type="match status" value="1"/>
</dbReference>
<name>A0A4R3LT81_9HYPH</name>
<dbReference type="GO" id="GO:0046872">
    <property type="term" value="F:metal ion binding"/>
    <property type="evidence" value="ECO:0007669"/>
    <property type="project" value="UniProtKB-KW"/>
</dbReference>
<comment type="caution">
    <text evidence="6">The sequence shown here is derived from an EMBL/GenBank/DDBJ whole genome shotgun (WGS) entry which is preliminary data.</text>
</comment>
<accession>A0A4R3LT81</accession>
<dbReference type="PANTHER" id="PTHR37326:SF1">
    <property type="entry name" value="BLL3975 PROTEIN"/>
    <property type="match status" value="1"/>
</dbReference>
<evidence type="ECO:0000256" key="4">
    <source>
        <dbReference type="ARBA" id="ARBA00022833"/>
    </source>
</evidence>
<evidence type="ECO:0000313" key="7">
    <source>
        <dbReference type="Proteomes" id="UP000294664"/>
    </source>
</evidence>